<evidence type="ECO:0000256" key="4">
    <source>
        <dbReference type="ARBA" id="ARBA00022475"/>
    </source>
</evidence>
<evidence type="ECO:0000256" key="6">
    <source>
        <dbReference type="ARBA" id="ARBA00022989"/>
    </source>
</evidence>
<keyword evidence="3" id="KW-0050">Antiport</keyword>
<keyword evidence="4" id="KW-1003">Cell membrane</keyword>
<evidence type="ECO:0000313" key="12">
    <source>
        <dbReference type="Proteomes" id="UP000192486"/>
    </source>
</evidence>
<keyword evidence="5 9" id="KW-0812">Transmembrane</keyword>
<gene>
    <name evidence="11" type="ORF">SporoS204_05085</name>
</gene>
<comment type="similarity">
    <text evidence="8">Belongs to the NhaC Na(+)/H(+) (TC 2.A.35) antiporter family.</text>
</comment>
<evidence type="ECO:0000256" key="5">
    <source>
        <dbReference type="ARBA" id="ARBA00022692"/>
    </source>
</evidence>
<name>A0ABN4YRW8_SPOUR</name>
<evidence type="ECO:0000313" key="11">
    <source>
        <dbReference type="EMBL" id="ARF13590.1"/>
    </source>
</evidence>
<evidence type="ECO:0000256" key="8">
    <source>
        <dbReference type="ARBA" id="ARBA00038435"/>
    </source>
</evidence>
<evidence type="ECO:0000256" key="7">
    <source>
        <dbReference type="ARBA" id="ARBA00023136"/>
    </source>
</evidence>
<feature type="domain" description="Na+/H+ antiporter NhaC-like C-terminal" evidence="10">
    <location>
        <begin position="18"/>
        <end position="213"/>
    </location>
</feature>
<dbReference type="Proteomes" id="UP000192486">
    <property type="component" value="Chromosome"/>
</dbReference>
<dbReference type="PANTHER" id="PTHR33451">
    <property type="entry name" value="MALATE-2H(+)/NA(+)-LACTATE ANTIPORTER"/>
    <property type="match status" value="1"/>
</dbReference>
<reference evidence="11 12" key="1">
    <citation type="submission" date="2016-04" db="EMBL/GenBank/DDBJ databases">
        <title>Comparative Genomics and Epigenetics of Sporosarcina ureae.</title>
        <authorList>
            <person name="Oliver A.S."/>
            <person name="Cooper K.K."/>
        </authorList>
    </citation>
    <scope>NUCLEOTIDE SEQUENCE [LARGE SCALE GENOMIC DNA]</scope>
    <source>
        <strain evidence="11 12">S204</strain>
    </source>
</reference>
<evidence type="ECO:0000259" key="10">
    <source>
        <dbReference type="Pfam" id="PF03553"/>
    </source>
</evidence>
<keyword evidence="12" id="KW-1185">Reference proteome</keyword>
<dbReference type="InterPro" id="IPR052180">
    <property type="entry name" value="NhaC_Na-H+_Antiporter"/>
</dbReference>
<accession>A0ABN4YRW8</accession>
<protein>
    <submittedName>
        <fullName evidence="11">Sodium:proton antiporter</fullName>
    </submittedName>
</protein>
<feature type="transmembrane region" description="Helical" evidence="9">
    <location>
        <begin position="195"/>
        <end position="215"/>
    </location>
</feature>
<organism evidence="11 12">
    <name type="scientific">Sporosarcina ureae</name>
    <dbReference type="NCBI Taxonomy" id="1571"/>
    <lineage>
        <taxon>Bacteria</taxon>
        <taxon>Bacillati</taxon>
        <taxon>Bacillota</taxon>
        <taxon>Bacilli</taxon>
        <taxon>Bacillales</taxon>
        <taxon>Caryophanaceae</taxon>
        <taxon>Sporosarcina</taxon>
    </lineage>
</organism>
<dbReference type="RefSeq" id="WP_029055073.1">
    <property type="nucleotide sequence ID" value="NZ_CP015108.1"/>
</dbReference>
<feature type="domain" description="Na+/H+ antiporter NhaC-like C-terminal" evidence="10">
    <location>
        <begin position="245"/>
        <end position="423"/>
    </location>
</feature>
<evidence type="ECO:0000256" key="2">
    <source>
        <dbReference type="ARBA" id="ARBA00022448"/>
    </source>
</evidence>
<proteinExistence type="inferred from homology"/>
<evidence type="ECO:0000256" key="1">
    <source>
        <dbReference type="ARBA" id="ARBA00004651"/>
    </source>
</evidence>
<sequence>MTVKEVKKGNACALLPLIIFVALFIGAGVLTKDFSNMPLNVAVIIASAVALLMNRKEKFEIKVSIFTKGAGHPNIMLMAIIFILAGAFATVAKGMGAVDSTVNLGLSLLPANLLMVGLFAIGCFISISMGTSMGTVVALAPIGIGIASQTDIPVALTMATVIGGAMFGDNLSMISDTTIAAVRTQHTKMKDKFKVNFFIVLPGAILTAIILGVITRGNKAVIGADFHYELIKILPYIAVLAAALAGVHVLIVLIGGTIFAGGVGLADGSYSFGSFLKTIGEGLMSMEDLAIIALLIGGLVEVIRHNGGIDYLLYTVNSKIKSKKGAEFGIAGLVSAAAIATANNTISIVVTGPLAKSIADEYEIDPRKSASLLDTFAGSWQGILPYGGQMLAAAGLAAISPVSIIPYSFYPILMGGCAILAILNGYPKLGTKSKEVKQVATVPVEE</sequence>
<feature type="transmembrane region" description="Helical" evidence="9">
    <location>
        <begin position="37"/>
        <end position="54"/>
    </location>
</feature>
<keyword evidence="2" id="KW-0813">Transport</keyword>
<feature type="transmembrane region" description="Helical" evidence="9">
    <location>
        <begin position="236"/>
        <end position="263"/>
    </location>
</feature>
<comment type="subcellular location">
    <subcellularLocation>
        <location evidence="1">Cell membrane</location>
        <topology evidence="1">Multi-pass membrane protein</topology>
    </subcellularLocation>
</comment>
<evidence type="ECO:0000256" key="3">
    <source>
        <dbReference type="ARBA" id="ARBA00022449"/>
    </source>
</evidence>
<keyword evidence="6 9" id="KW-1133">Transmembrane helix</keyword>
<feature type="transmembrane region" description="Helical" evidence="9">
    <location>
        <begin position="115"/>
        <end position="140"/>
    </location>
</feature>
<evidence type="ECO:0000256" key="9">
    <source>
        <dbReference type="SAM" id="Phobius"/>
    </source>
</evidence>
<feature type="transmembrane region" description="Helical" evidence="9">
    <location>
        <begin position="152"/>
        <end position="175"/>
    </location>
</feature>
<dbReference type="InterPro" id="IPR018461">
    <property type="entry name" value="Na/H_Antiport_NhaC-like_C"/>
</dbReference>
<feature type="transmembrane region" description="Helical" evidence="9">
    <location>
        <begin position="408"/>
        <end position="426"/>
    </location>
</feature>
<dbReference type="Pfam" id="PF03553">
    <property type="entry name" value="Na_H_antiporter"/>
    <property type="match status" value="2"/>
</dbReference>
<feature type="transmembrane region" description="Helical" evidence="9">
    <location>
        <begin position="75"/>
        <end position="95"/>
    </location>
</feature>
<feature type="transmembrane region" description="Helical" evidence="9">
    <location>
        <begin position="12"/>
        <end position="31"/>
    </location>
</feature>
<dbReference type="PANTHER" id="PTHR33451:SF5">
    <property type="entry name" value="NA+_H+ ANTIPORTER"/>
    <property type="match status" value="1"/>
</dbReference>
<dbReference type="EMBL" id="CP015108">
    <property type="protein sequence ID" value="ARF13590.1"/>
    <property type="molecule type" value="Genomic_DNA"/>
</dbReference>
<keyword evidence="7 9" id="KW-0472">Membrane</keyword>